<accession>A0ABU9TSA2</accession>
<gene>
    <name evidence="6" type="ORF">WNY58_09245</name>
</gene>
<proteinExistence type="predicted"/>
<keyword evidence="7" id="KW-1185">Reference proteome</keyword>
<organism evidence="6 7">
    <name type="scientific">Neptuniibacter pectenicola</name>
    <dbReference type="NCBI Taxonomy" id="1806669"/>
    <lineage>
        <taxon>Bacteria</taxon>
        <taxon>Pseudomonadati</taxon>
        <taxon>Pseudomonadota</taxon>
        <taxon>Gammaproteobacteria</taxon>
        <taxon>Oceanospirillales</taxon>
        <taxon>Oceanospirillaceae</taxon>
        <taxon>Neptuniibacter</taxon>
    </lineage>
</organism>
<dbReference type="Proteomes" id="UP001449225">
    <property type="component" value="Unassembled WGS sequence"/>
</dbReference>
<keyword evidence="3" id="KW-1133">Transmembrane helix</keyword>
<dbReference type="EMBL" id="JBBMRA010000007">
    <property type="protein sequence ID" value="MEM5536575.1"/>
    <property type="molecule type" value="Genomic_DNA"/>
</dbReference>
<evidence type="ECO:0000259" key="5">
    <source>
        <dbReference type="Pfam" id="PF06803"/>
    </source>
</evidence>
<keyword evidence="2" id="KW-0812">Transmembrane</keyword>
<dbReference type="Pfam" id="PF06803">
    <property type="entry name" value="DUF1232"/>
    <property type="match status" value="1"/>
</dbReference>
<feature type="domain" description="DUF1232" evidence="5">
    <location>
        <begin position="43"/>
        <end position="77"/>
    </location>
</feature>
<dbReference type="InterPro" id="IPR010652">
    <property type="entry name" value="DUF1232"/>
</dbReference>
<evidence type="ECO:0000256" key="1">
    <source>
        <dbReference type="ARBA" id="ARBA00004127"/>
    </source>
</evidence>
<evidence type="ECO:0000256" key="2">
    <source>
        <dbReference type="ARBA" id="ARBA00022692"/>
    </source>
</evidence>
<comment type="caution">
    <text evidence="6">The sequence shown here is derived from an EMBL/GenBank/DDBJ whole genome shotgun (WGS) entry which is preliminary data.</text>
</comment>
<dbReference type="RefSeq" id="WP_342854377.1">
    <property type="nucleotide sequence ID" value="NZ_JBBMRA010000007.1"/>
</dbReference>
<evidence type="ECO:0000256" key="4">
    <source>
        <dbReference type="ARBA" id="ARBA00023136"/>
    </source>
</evidence>
<evidence type="ECO:0000313" key="7">
    <source>
        <dbReference type="Proteomes" id="UP001449225"/>
    </source>
</evidence>
<sequence length="102" mass="11149">MPDISIDKLFSKLKEIKGVEELLEKAALLYVLLTDGDISYAFKAVIIAALLYLIDPIDAVPDIIPFVGLLDDLAVITAALKMLTEQTQSHHLVQASSLVDEL</sequence>
<evidence type="ECO:0000256" key="3">
    <source>
        <dbReference type="ARBA" id="ARBA00022989"/>
    </source>
</evidence>
<comment type="subcellular location">
    <subcellularLocation>
        <location evidence="1">Endomembrane system</location>
        <topology evidence="1">Multi-pass membrane protein</topology>
    </subcellularLocation>
</comment>
<protein>
    <submittedName>
        <fullName evidence="6">YkvA family protein</fullName>
    </submittedName>
</protein>
<evidence type="ECO:0000313" key="6">
    <source>
        <dbReference type="EMBL" id="MEM5536575.1"/>
    </source>
</evidence>
<name>A0ABU9TSA2_9GAMM</name>
<keyword evidence="4" id="KW-0472">Membrane</keyword>
<reference evidence="6 7" key="1">
    <citation type="submission" date="2024-03" db="EMBL/GenBank/DDBJ databases">
        <title>Community enrichment and isolation of bacterial strains for fucoidan degradation.</title>
        <authorList>
            <person name="Sichert A."/>
        </authorList>
    </citation>
    <scope>NUCLEOTIDE SEQUENCE [LARGE SCALE GENOMIC DNA]</scope>
    <source>
        <strain evidence="6 7">AS76</strain>
    </source>
</reference>